<dbReference type="SUPFAM" id="SSF81321">
    <property type="entry name" value="Family A G protein-coupled receptor-like"/>
    <property type="match status" value="1"/>
</dbReference>
<dbReference type="GO" id="GO:0005886">
    <property type="term" value="C:plasma membrane"/>
    <property type="evidence" value="ECO:0007669"/>
    <property type="project" value="TreeGrafter"/>
</dbReference>
<proteinExistence type="inferred from homology"/>
<keyword evidence="5 11" id="KW-0812">Transmembrane</keyword>
<dbReference type="InterPro" id="IPR043476">
    <property type="entry name" value="Yro2-like_7TM"/>
</dbReference>
<evidence type="ECO:0000256" key="3">
    <source>
        <dbReference type="ARBA" id="ARBA00022543"/>
    </source>
</evidence>
<evidence type="ECO:0000256" key="5">
    <source>
        <dbReference type="ARBA" id="ARBA00022692"/>
    </source>
</evidence>
<evidence type="ECO:0000256" key="6">
    <source>
        <dbReference type="ARBA" id="ARBA00022925"/>
    </source>
</evidence>
<dbReference type="AlphaFoldDB" id="A0AAV9PSJ0"/>
<dbReference type="PANTHER" id="PTHR28286">
    <property type="match status" value="1"/>
</dbReference>
<keyword evidence="7 11" id="KW-1133">Transmembrane helix</keyword>
<keyword evidence="4" id="KW-0716">Sensory transduction</keyword>
<dbReference type="EMBL" id="JAXLQG010000025">
    <property type="protein sequence ID" value="KAK5528741.1"/>
    <property type="molecule type" value="Genomic_DNA"/>
</dbReference>
<keyword evidence="10" id="KW-0675">Receptor</keyword>
<feature type="transmembrane region" description="Helical" evidence="11">
    <location>
        <begin position="205"/>
        <end position="224"/>
    </location>
</feature>
<comment type="subcellular location">
    <subcellularLocation>
        <location evidence="1">Membrane</location>
        <topology evidence="1">Multi-pass membrane protein</topology>
    </subcellularLocation>
</comment>
<dbReference type="PANTHER" id="PTHR28286:SF1">
    <property type="entry name" value="30 KDA HEAT SHOCK PROTEIN-RELATED"/>
    <property type="match status" value="1"/>
</dbReference>
<keyword evidence="8" id="KW-0157">Chromophore</keyword>
<feature type="transmembrane region" description="Helical" evidence="11">
    <location>
        <begin position="236"/>
        <end position="256"/>
    </location>
</feature>
<feature type="transmembrane region" description="Helical" evidence="11">
    <location>
        <begin position="66"/>
        <end position="84"/>
    </location>
</feature>
<protein>
    <recommendedName>
        <fullName evidence="14">Bacteriorhodopsin</fullName>
    </recommendedName>
</protein>
<dbReference type="GO" id="GO:0005216">
    <property type="term" value="F:monoatomic ion channel activity"/>
    <property type="evidence" value="ECO:0007669"/>
    <property type="project" value="InterPro"/>
</dbReference>
<dbReference type="GO" id="GO:0007602">
    <property type="term" value="P:phototransduction"/>
    <property type="evidence" value="ECO:0007669"/>
    <property type="project" value="UniProtKB-KW"/>
</dbReference>
<keyword evidence="9 11" id="KW-0472">Membrane</keyword>
<keyword evidence="3" id="KW-0600">Photoreceptor protein</keyword>
<comment type="caution">
    <text evidence="12">The sequence shown here is derived from an EMBL/GenBank/DDBJ whole genome shotgun (WGS) entry which is preliminary data.</text>
</comment>
<comment type="similarity">
    <text evidence="2">Belongs to the archaeal/bacterial/fungal opsin family.</text>
</comment>
<evidence type="ECO:0008006" key="14">
    <source>
        <dbReference type="Google" id="ProtNLM"/>
    </source>
</evidence>
<dbReference type="InterPro" id="IPR018229">
    <property type="entry name" value="Rhodopsin_retinal_BS"/>
</dbReference>
<dbReference type="GO" id="GO:0005783">
    <property type="term" value="C:endoplasmic reticulum"/>
    <property type="evidence" value="ECO:0007669"/>
    <property type="project" value="TreeGrafter"/>
</dbReference>
<dbReference type="Proteomes" id="UP001345827">
    <property type="component" value="Unassembled WGS sequence"/>
</dbReference>
<evidence type="ECO:0000256" key="2">
    <source>
        <dbReference type="ARBA" id="ARBA00008130"/>
    </source>
</evidence>
<evidence type="ECO:0000256" key="11">
    <source>
        <dbReference type="SAM" id="Phobius"/>
    </source>
</evidence>
<feature type="transmembrane region" description="Helical" evidence="11">
    <location>
        <begin position="141"/>
        <end position="161"/>
    </location>
</feature>
<evidence type="ECO:0000313" key="13">
    <source>
        <dbReference type="Proteomes" id="UP001345827"/>
    </source>
</evidence>
<keyword evidence="13" id="KW-1185">Reference proteome</keyword>
<evidence type="ECO:0000256" key="9">
    <source>
        <dbReference type="ARBA" id="ARBA00023136"/>
    </source>
</evidence>
<reference evidence="12 13" key="1">
    <citation type="submission" date="2023-06" db="EMBL/GenBank/DDBJ databases">
        <title>Black Yeasts Isolated from many extreme environments.</title>
        <authorList>
            <person name="Coleine C."/>
            <person name="Stajich J.E."/>
            <person name="Selbmann L."/>
        </authorList>
    </citation>
    <scope>NUCLEOTIDE SEQUENCE [LARGE SCALE GENOMIC DNA]</scope>
    <source>
        <strain evidence="12 13">CCFEE 5887</strain>
    </source>
</reference>
<evidence type="ECO:0000313" key="12">
    <source>
        <dbReference type="EMBL" id="KAK5528741.1"/>
    </source>
</evidence>
<dbReference type="PROSITE" id="PS00950">
    <property type="entry name" value="BACTERIAL_OPSIN_1"/>
    <property type="match status" value="1"/>
</dbReference>
<evidence type="ECO:0000256" key="8">
    <source>
        <dbReference type="ARBA" id="ARBA00022991"/>
    </source>
</evidence>
<evidence type="ECO:0000256" key="1">
    <source>
        <dbReference type="ARBA" id="ARBA00004141"/>
    </source>
</evidence>
<dbReference type="Pfam" id="PF01036">
    <property type="entry name" value="Bac_rhodopsin"/>
    <property type="match status" value="1"/>
</dbReference>
<dbReference type="PRINTS" id="PR00251">
    <property type="entry name" value="BACTRLOPSIN"/>
</dbReference>
<evidence type="ECO:0000256" key="10">
    <source>
        <dbReference type="ARBA" id="ARBA00023170"/>
    </source>
</evidence>
<dbReference type="GO" id="GO:0009881">
    <property type="term" value="F:photoreceptor activity"/>
    <property type="evidence" value="ECO:0007669"/>
    <property type="project" value="UniProtKB-KW"/>
</dbReference>
<sequence length="344" mass="37807">MADDALLVKRNDALNVNTMTQNNQSVAIHQTVRGSDWYYTVCAVMGATALAILIASSRKKRPDRVFFYLTSGLCWIACIAYFAMGSNLGWTPINVEWLRSESIVRGVNRQVFYARYIDWFLTTPLLLLDLLLTAGMPWPTILWIILMDEIMIVTGLIGALVKTSYKWGFYAFGCAAMLYIFYELAITGRKHAQALGKDVARSYTLCGVLTLFVWLCYPICWAVAEGGNVIAPDSEAVFYGILDLLAKPVFSIALLYTHWNIDPARLGLRIKEYGDSAFNSAAREKANIPGHDAPTHQGQAYEPDNVGGGRAVGVHGIGENTAAAHTTGAHYAGQAPAHDRSTVV</sequence>
<evidence type="ECO:0000256" key="7">
    <source>
        <dbReference type="ARBA" id="ARBA00022989"/>
    </source>
</evidence>
<dbReference type="FunFam" id="1.20.1070.10:FF:000160">
    <property type="entry name" value="Related to Opsin-1"/>
    <property type="match status" value="1"/>
</dbReference>
<keyword evidence="6" id="KW-0681">Retinal protein</keyword>
<feature type="transmembrane region" description="Helical" evidence="11">
    <location>
        <begin position="37"/>
        <end position="54"/>
    </location>
</feature>
<dbReference type="SMART" id="SM01021">
    <property type="entry name" value="Bac_rhodopsin"/>
    <property type="match status" value="1"/>
</dbReference>
<dbReference type="Gene3D" id="1.20.1070.10">
    <property type="entry name" value="Rhodopsin 7-helix transmembrane proteins"/>
    <property type="match status" value="1"/>
</dbReference>
<dbReference type="InterPro" id="IPR001425">
    <property type="entry name" value="Arc/bac/fun_rhodopsins"/>
</dbReference>
<gene>
    <name evidence="12" type="ORF">LTR25_010354</name>
</gene>
<name>A0AAV9PSJ0_9PEZI</name>
<dbReference type="CDD" id="cd15239">
    <property type="entry name" value="7tm_YRO2_fungal-like"/>
    <property type="match status" value="1"/>
</dbReference>
<organism evidence="12 13">
    <name type="scientific">Vermiconidia calcicola</name>
    <dbReference type="NCBI Taxonomy" id="1690605"/>
    <lineage>
        <taxon>Eukaryota</taxon>
        <taxon>Fungi</taxon>
        <taxon>Dikarya</taxon>
        <taxon>Ascomycota</taxon>
        <taxon>Pezizomycotina</taxon>
        <taxon>Dothideomycetes</taxon>
        <taxon>Dothideomycetidae</taxon>
        <taxon>Mycosphaerellales</taxon>
        <taxon>Extremaceae</taxon>
        <taxon>Vermiconidia</taxon>
    </lineage>
</organism>
<evidence type="ECO:0000256" key="4">
    <source>
        <dbReference type="ARBA" id="ARBA00022606"/>
    </source>
</evidence>
<accession>A0AAV9PSJ0</accession>
<feature type="transmembrane region" description="Helical" evidence="11">
    <location>
        <begin position="167"/>
        <end position="185"/>
    </location>
</feature>